<gene>
    <name evidence="4" type="ORF">GWI33_007744</name>
</gene>
<dbReference type="PROSITE" id="PS51304">
    <property type="entry name" value="GALECTIN"/>
    <property type="match status" value="1"/>
</dbReference>
<dbReference type="PANTHER" id="PTHR11346">
    <property type="entry name" value="GALECTIN"/>
    <property type="match status" value="1"/>
</dbReference>
<organism evidence="4 5">
    <name type="scientific">Rhynchophorus ferrugineus</name>
    <name type="common">Red palm weevil</name>
    <name type="synonym">Curculio ferrugineus</name>
    <dbReference type="NCBI Taxonomy" id="354439"/>
    <lineage>
        <taxon>Eukaryota</taxon>
        <taxon>Metazoa</taxon>
        <taxon>Ecdysozoa</taxon>
        <taxon>Arthropoda</taxon>
        <taxon>Hexapoda</taxon>
        <taxon>Insecta</taxon>
        <taxon>Pterygota</taxon>
        <taxon>Neoptera</taxon>
        <taxon>Endopterygota</taxon>
        <taxon>Coleoptera</taxon>
        <taxon>Polyphaga</taxon>
        <taxon>Cucujiformia</taxon>
        <taxon>Curculionidae</taxon>
        <taxon>Dryophthorinae</taxon>
        <taxon>Rhynchophorus</taxon>
    </lineage>
</organism>
<dbReference type="EMBL" id="JAACXV010000037">
    <property type="protein sequence ID" value="KAF7286095.1"/>
    <property type="molecule type" value="Genomic_DNA"/>
</dbReference>
<proteinExistence type="predicted"/>
<protein>
    <recommendedName>
        <fullName evidence="2">Galectin</fullName>
    </recommendedName>
</protein>
<keyword evidence="1 2" id="KW-0430">Lectin</keyword>
<dbReference type="SMART" id="SM00276">
    <property type="entry name" value="GLECT"/>
    <property type="match status" value="1"/>
</dbReference>
<evidence type="ECO:0000313" key="4">
    <source>
        <dbReference type="EMBL" id="KAF7286095.1"/>
    </source>
</evidence>
<dbReference type="SMART" id="SM00908">
    <property type="entry name" value="Gal-bind_lectin"/>
    <property type="match status" value="1"/>
</dbReference>
<dbReference type="AlphaFoldDB" id="A0A834MML5"/>
<dbReference type="GO" id="GO:0030246">
    <property type="term" value="F:carbohydrate binding"/>
    <property type="evidence" value="ECO:0007669"/>
    <property type="project" value="UniProtKB-UniRule"/>
</dbReference>
<dbReference type="CDD" id="cd00070">
    <property type="entry name" value="GLECT"/>
    <property type="match status" value="1"/>
</dbReference>
<comment type="caution">
    <text evidence="4">The sequence shown here is derived from an EMBL/GenBank/DDBJ whole genome shotgun (WGS) entry which is preliminary data.</text>
</comment>
<evidence type="ECO:0000313" key="5">
    <source>
        <dbReference type="Proteomes" id="UP000625711"/>
    </source>
</evidence>
<name>A0A834MML5_RHYFE</name>
<reference evidence="4" key="1">
    <citation type="submission" date="2020-08" db="EMBL/GenBank/DDBJ databases">
        <title>Genome sequencing and assembly of the red palm weevil Rhynchophorus ferrugineus.</title>
        <authorList>
            <person name="Dias G.B."/>
            <person name="Bergman C.M."/>
            <person name="Manee M."/>
        </authorList>
    </citation>
    <scope>NUCLEOTIDE SEQUENCE</scope>
    <source>
        <strain evidence="4">AA-2017</strain>
        <tissue evidence="4">Whole larva</tissue>
    </source>
</reference>
<dbReference type="Gene3D" id="2.60.120.200">
    <property type="match status" value="1"/>
</dbReference>
<dbReference type="OrthoDB" id="6251307at2759"/>
<dbReference type="InterPro" id="IPR044156">
    <property type="entry name" value="Galectin-like"/>
</dbReference>
<dbReference type="Proteomes" id="UP000625711">
    <property type="component" value="Unassembled WGS sequence"/>
</dbReference>
<feature type="domain" description="Galectin" evidence="3">
    <location>
        <begin position="4"/>
        <end position="135"/>
    </location>
</feature>
<dbReference type="PANTHER" id="PTHR11346:SF147">
    <property type="entry name" value="GALECTIN"/>
    <property type="match status" value="1"/>
</dbReference>
<evidence type="ECO:0000256" key="2">
    <source>
        <dbReference type="RuleBase" id="RU102079"/>
    </source>
</evidence>
<sequence length="149" mass="17049">MVASVFFIPGGIHQGDFIRFKGCATKLAHRFDLNLQSGQDIDSPNIPFHFSVRFAEGRVACNSRKQFGWERELGNGPMPLYKGKPFDILVRVEQDGYIVEVDQEIFCRFPNRAYITTIDYIQVSGDISYMIVEHEHSPTKKNCLGQFKI</sequence>
<dbReference type="InterPro" id="IPR001079">
    <property type="entry name" value="Galectin_CRD"/>
</dbReference>
<accession>A0A834MML5</accession>
<keyword evidence="5" id="KW-1185">Reference proteome</keyword>
<evidence type="ECO:0000256" key="1">
    <source>
        <dbReference type="ARBA" id="ARBA00022734"/>
    </source>
</evidence>
<dbReference type="SUPFAM" id="SSF49899">
    <property type="entry name" value="Concanavalin A-like lectins/glucanases"/>
    <property type="match status" value="1"/>
</dbReference>
<dbReference type="InterPro" id="IPR013320">
    <property type="entry name" value="ConA-like_dom_sf"/>
</dbReference>
<evidence type="ECO:0000259" key="3">
    <source>
        <dbReference type="PROSITE" id="PS51304"/>
    </source>
</evidence>
<dbReference type="Pfam" id="PF00337">
    <property type="entry name" value="Gal-bind_lectin"/>
    <property type="match status" value="1"/>
</dbReference>